<reference evidence="1 2" key="1">
    <citation type="submission" date="2019-06" db="EMBL/GenBank/DDBJ databases">
        <title>Nitrosomonas stercoris KYUHI-S whole genome shotgun sequence.</title>
        <authorList>
            <person name="Nakagawa T."/>
            <person name="Tsuchiya Y."/>
            <person name="Takahashi R."/>
        </authorList>
    </citation>
    <scope>NUCLEOTIDE SEQUENCE [LARGE SCALE GENOMIC DNA]</scope>
    <source>
        <strain evidence="1 2">KYUHI-S</strain>
    </source>
</reference>
<organism evidence="1 2">
    <name type="scientific">Nitrosomonas stercoris</name>
    <dbReference type="NCBI Taxonomy" id="1444684"/>
    <lineage>
        <taxon>Bacteria</taxon>
        <taxon>Pseudomonadati</taxon>
        <taxon>Pseudomonadota</taxon>
        <taxon>Betaproteobacteria</taxon>
        <taxon>Nitrosomonadales</taxon>
        <taxon>Nitrosomonadaceae</taxon>
        <taxon>Nitrosomonas</taxon>
    </lineage>
</organism>
<dbReference type="EMBL" id="AP019755">
    <property type="protein sequence ID" value="BBL35507.1"/>
    <property type="molecule type" value="Genomic_DNA"/>
</dbReference>
<dbReference type="KEGG" id="nst:Nstercoris_01775"/>
<name>A0A4Y1YRE2_9PROT</name>
<accession>A0A4Y1YRE2</accession>
<dbReference type="AlphaFoldDB" id="A0A4Y1YRE2"/>
<evidence type="ECO:0000313" key="1">
    <source>
        <dbReference type="EMBL" id="BBL35507.1"/>
    </source>
</evidence>
<sequence>MVGGFNAIYVGRTFNGFSAVYDQPGFSVTVSGVRPTQGNLTVQGQKEISGIGIVYAVLTSKKDSVVAGTEGRLYYLNYRDQRVSQVVDNRPLSARLQLSDEKLNIHTIGAHLLSL</sequence>
<keyword evidence="2" id="KW-1185">Reference proteome</keyword>
<proteinExistence type="predicted"/>
<gene>
    <name evidence="1" type="ORF">Nstercoris_01775</name>
</gene>
<dbReference type="Proteomes" id="UP000316473">
    <property type="component" value="Chromosome"/>
</dbReference>
<evidence type="ECO:0000313" key="2">
    <source>
        <dbReference type="Proteomes" id="UP000316473"/>
    </source>
</evidence>
<protein>
    <submittedName>
        <fullName evidence="1">Uncharacterized protein</fullName>
    </submittedName>
</protein>